<proteinExistence type="inferred from homology"/>
<dbReference type="GO" id="GO:0060175">
    <property type="term" value="F:brain-derived neurotrophic factor receptor activity"/>
    <property type="evidence" value="ECO:0007669"/>
    <property type="project" value="TreeGrafter"/>
</dbReference>
<evidence type="ECO:0000256" key="2">
    <source>
        <dbReference type="ARBA" id="ARBA00022473"/>
    </source>
</evidence>
<dbReference type="PROSITE" id="PS50011">
    <property type="entry name" value="PROTEIN_KINASE_DOM"/>
    <property type="match status" value="1"/>
</dbReference>
<keyword evidence="2" id="KW-0217">Developmental protein</keyword>
<comment type="subcellular location">
    <subcellularLocation>
        <location evidence="1">Endosome membrane</location>
        <topology evidence="1">Single-pass type I membrane protein</topology>
    </subcellularLocation>
</comment>
<feature type="transmembrane region" description="Helical" evidence="27">
    <location>
        <begin position="411"/>
        <end position="434"/>
    </location>
</feature>
<dbReference type="GO" id="GO:1990416">
    <property type="term" value="P:cellular response to brain-derived neurotrophic factor stimulus"/>
    <property type="evidence" value="ECO:0007669"/>
    <property type="project" value="TreeGrafter"/>
</dbReference>
<evidence type="ECO:0000256" key="17">
    <source>
        <dbReference type="ARBA" id="ARBA00023157"/>
    </source>
</evidence>
<dbReference type="Pfam" id="PF13855">
    <property type="entry name" value="LRR_8"/>
    <property type="match status" value="1"/>
</dbReference>
<keyword evidence="3 26" id="KW-0597">Phosphoprotein</keyword>
<evidence type="ECO:0000256" key="6">
    <source>
        <dbReference type="ARBA" id="ARBA00022692"/>
    </source>
</evidence>
<feature type="binding site" evidence="23">
    <location>
        <begin position="524"/>
        <end position="532"/>
    </location>
    <ligand>
        <name>ATP</name>
        <dbReference type="ChEBI" id="CHEBI:30616"/>
    </ligand>
</feature>
<dbReference type="Gene3D" id="3.30.200.20">
    <property type="entry name" value="Phosphorylase Kinase, domain 1"/>
    <property type="match status" value="1"/>
</dbReference>
<dbReference type="SUPFAM" id="SSF48726">
    <property type="entry name" value="Immunoglobulin"/>
    <property type="match status" value="2"/>
</dbReference>
<keyword evidence="17" id="KW-1015">Disulfide bond</keyword>
<evidence type="ECO:0000256" key="16">
    <source>
        <dbReference type="ARBA" id="ARBA00023137"/>
    </source>
</evidence>
<dbReference type="InterPro" id="IPR036179">
    <property type="entry name" value="Ig-like_dom_sf"/>
</dbReference>
<dbReference type="InterPro" id="IPR013098">
    <property type="entry name" value="Ig_I-set"/>
</dbReference>
<evidence type="ECO:0000256" key="28">
    <source>
        <dbReference type="SAM" id="SignalP"/>
    </source>
</evidence>
<evidence type="ECO:0000256" key="26">
    <source>
        <dbReference type="RuleBase" id="RU000312"/>
    </source>
</evidence>
<evidence type="ECO:0000256" key="1">
    <source>
        <dbReference type="ARBA" id="ARBA00004530"/>
    </source>
</evidence>
<dbReference type="GeneTree" id="ENSGT00940000155181"/>
<evidence type="ECO:0000256" key="8">
    <source>
        <dbReference type="ARBA" id="ARBA00022737"/>
    </source>
</evidence>
<reference evidence="30" key="2">
    <citation type="submission" date="2025-09" db="UniProtKB">
        <authorList>
            <consortium name="Ensembl"/>
        </authorList>
    </citation>
    <scope>IDENTIFICATION</scope>
</reference>
<evidence type="ECO:0000256" key="12">
    <source>
        <dbReference type="ARBA" id="ARBA00022840"/>
    </source>
</evidence>
<dbReference type="InterPro" id="IPR001245">
    <property type="entry name" value="Ser-Thr/Tyr_kinase_cat_dom"/>
</dbReference>
<dbReference type="InterPro" id="IPR013783">
    <property type="entry name" value="Ig-like_fold"/>
</dbReference>
<feature type="active site" description="Proton acceptor" evidence="22">
    <location>
        <position position="658"/>
    </location>
</feature>
<dbReference type="InterPro" id="IPR031635">
    <property type="entry name" value="NTRK_LRRCT"/>
</dbReference>
<keyword evidence="14 27" id="KW-1133">Transmembrane helix</keyword>
<evidence type="ECO:0000256" key="19">
    <source>
        <dbReference type="ARBA" id="ARBA00023180"/>
    </source>
</evidence>
<dbReference type="InterPro" id="IPR020635">
    <property type="entry name" value="Tyr_kinase_cat_dom"/>
</dbReference>
<accession>A0A8C4QVJ9</accession>
<dbReference type="Pfam" id="PF16920">
    <property type="entry name" value="LRRCT_2"/>
    <property type="match status" value="1"/>
</dbReference>
<evidence type="ECO:0000256" key="25">
    <source>
        <dbReference type="PROSITE-ProRule" id="PRU10141"/>
    </source>
</evidence>
<dbReference type="SMART" id="SM00082">
    <property type="entry name" value="LRRCT"/>
    <property type="match status" value="1"/>
</dbReference>
<dbReference type="FunFam" id="1.10.510.10:FF:000034">
    <property type="entry name" value="Tyrosine-protein kinase receptor"/>
    <property type="match status" value="1"/>
</dbReference>
<feature type="site" description="Interaction with PLCG1" evidence="24">
    <location>
        <position position="799"/>
    </location>
</feature>
<keyword evidence="12 23" id="KW-0067">ATP-binding</keyword>
<dbReference type="Gene3D" id="3.80.10.10">
    <property type="entry name" value="Ribonuclease Inhibitor"/>
    <property type="match status" value="1"/>
</dbReference>
<evidence type="ECO:0000256" key="10">
    <source>
        <dbReference type="ARBA" id="ARBA00022777"/>
    </source>
</evidence>
<dbReference type="GO" id="GO:0043235">
    <property type="term" value="C:receptor complex"/>
    <property type="evidence" value="ECO:0007669"/>
    <property type="project" value="TreeGrafter"/>
</dbReference>
<dbReference type="SUPFAM" id="SSF52058">
    <property type="entry name" value="L domain-like"/>
    <property type="match status" value="1"/>
</dbReference>
<dbReference type="AlphaFoldDB" id="A0A8C4QVJ9"/>
<dbReference type="GO" id="GO:0010008">
    <property type="term" value="C:endosome membrane"/>
    <property type="evidence" value="ECO:0007669"/>
    <property type="project" value="UniProtKB-SubCell"/>
</dbReference>
<keyword evidence="7 28" id="KW-0732">Signal</keyword>
<feature type="site" description="Interaction with SHC1" evidence="24">
    <location>
        <position position="495"/>
    </location>
</feature>
<dbReference type="GO" id="GO:0030424">
    <property type="term" value="C:axon"/>
    <property type="evidence" value="ECO:0007669"/>
    <property type="project" value="TreeGrafter"/>
</dbReference>
<reference evidence="30" key="1">
    <citation type="submission" date="2025-08" db="UniProtKB">
        <authorList>
            <consortium name="Ensembl"/>
        </authorList>
    </citation>
    <scope>IDENTIFICATION</scope>
</reference>
<name>A0A8C4QVJ9_EPTBU</name>
<dbReference type="PROSITE" id="PS00107">
    <property type="entry name" value="PROTEIN_KINASE_ATP"/>
    <property type="match status" value="1"/>
</dbReference>
<dbReference type="GO" id="GO:0030154">
    <property type="term" value="P:cell differentiation"/>
    <property type="evidence" value="ECO:0007669"/>
    <property type="project" value="UniProtKB-KW"/>
</dbReference>
<keyword evidence="5" id="KW-0808">Transferase</keyword>
<evidence type="ECO:0000256" key="13">
    <source>
        <dbReference type="ARBA" id="ARBA00022902"/>
    </source>
</evidence>
<dbReference type="InterPro" id="IPR020777">
    <property type="entry name" value="NTRK"/>
</dbReference>
<dbReference type="PRINTS" id="PR01939">
    <property type="entry name" value="NTKRECEPTOR"/>
</dbReference>
<dbReference type="GO" id="GO:0048403">
    <property type="term" value="F:brain-derived neurotrophic factor binding"/>
    <property type="evidence" value="ECO:0007669"/>
    <property type="project" value="TreeGrafter"/>
</dbReference>
<keyword evidence="4" id="KW-0433">Leucine-rich repeat</keyword>
<keyword evidence="13" id="KW-0524">Neurogenesis</keyword>
<evidence type="ECO:0000256" key="24">
    <source>
        <dbReference type="PIRSR" id="PIRSR620777-52"/>
    </source>
</evidence>
<dbReference type="InterPro" id="IPR000483">
    <property type="entry name" value="Cys-rich_flank_reg_C"/>
</dbReference>
<dbReference type="InterPro" id="IPR002011">
    <property type="entry name" value="Tyr_kinase_rcpt_2_CS"/>
</dbReference>
<dbReference type="Gene3D" id="1.10.510.10">
    <property type="entry name" value="Transferase(Phosphotransferase) domain 1"/>
    <property type="match status" value="1"/>
</dbReference>
<dbReference type="InterPro" id="IPR011009">
    <property type="entry name" value="Kinase-like_dom_sf"/>
</dbReference>
<evidence type="ECO:0000256" key="23">
    <source>
        <dbReference type="PIRSR" id="PIRSR620777-51"/>
    </source>
</evidence>
<dbReference type="FunFam" id="3.30.200.20:FF:000033">
    <property type="entry name" value="Tyrosine-protein kinase receptor"/>
    <property type="match status" value="1"/>
</dbReference>
<feature type="chain" id="PRO_5034647668" description="Tyrosine-protein kinase receptor" evidence="28">
    <location>
        <begin position="25"/>
        <end position="804"/>
    </location>
</feature>
<dbReference type="PANTHER" id="PTHR24416:SF136">
    <property type="entry name" value="BDNF_NT-3 GROWTH FACTORS RECEPTOR"/>
    <property type="match status" value="1"/>
</dbReference>
<dbReference type="GO" id="GO:0005886">
    <property type="term" value="C:plasma membrane"/>
    <property type="evidence" value="ECO:0007669"/>
    <property type="project" value="InterPro"/>
</dbReference>
<keyword evidence="6 26" id="KW-0812">Transmembrane</keyword>
<dbReference type="PROSITE" id="PS00239">
    <property type="entry name" value="RECEPTOR_TYR_KIN_II"/>
    <property type="match status" value="1"/>
</dbReference>
<keyword evidence="19" id="KW-0325">Glycoprotein</keyword>
<evidence type="ECO:0000256" key="22">
    <source>
        <dbReference type="PIRSR" id="PIRSR620777-50"/>
    </source>
</evidence>
<evidence type="ECO:0000256" key="3">
    <source>
        <dbReference type="ARBA" id="ARBA00022553"/>
    </source>
</evidence>
<keyword evidence="31" id="KW-1185">Reference proteome</keyword>
<evidence type="ECO:0000256" key="20">
    <source>
        <dbReference type="ARBA" id="ARBA00023319"/>
    </source>
</evidence>
<keyword evidence="18 26" id="KW-0675">Receptor</keyword>
<dbReference type="EC" id="2.7.10.1" evidence="26"/>
<comment type="similarity">
    <text evidence="26">Belongs to the protein kinase superfamily. Tyr protein kinase family. Insulin receptor subfamily.</text>
</comment>
<evidence type="ECO:0000256" key="21">
    <source>
        <dbReference type="ARBA" id="ARBA00051243"/>
    </source>
</evidence>
<dbReference type="PRINTS" id="PR00109">
    <property type="entry name" value="TYRKINASE"/>
</dbReference>
<comment type="catalytic activity">
    <reaction evidence="21 26">
        <text>L-tyrosyl-[protein] + ATP = O-phospho-L-tyrosyl-[protein] + ADP + H(+)</text>
        <dbReference type="Rhea" id="RHEA:10596"/>
        <dbReference type="Rhea" id="RHEA-COMP:10136"/>
        <dbReference type="Rhea" id="RHEA-COMP:20101"/>
        <dbReference type="ChEBI" id="CHEBI:15378"/>
        <dbReference type="ChEBI" id="CHEBI:30616"/>
        <dbReference type="ChEBI" id="CHEBI:46858"/>
        <dbReference type="ChEBI" id="CHEBI:61978"/>
        <dbReference type="ChEBI" id="CHEBI:456216"/>
        <dbReference type="EC" id="2.7.10.1"/>
    </reaction>
</comment>
<evidence type="ECO:0000256" key="27">
    <source>
        <dbReference type="SAM" id="Phobius"/>
    </source>
</evidence>
<protein>
    <recommendedName>
        <fullName evidence="26">Tyrosine-protein kinase receptor</fullName>
        <ecNumber evidence="26">2.7.10.1</ecNumber>
    </recommendedName>
</protein>
<dbReference type="GO" id="GO:0099551">
    <property type="term" value="P:trans-synaptic signaling by neuropeptide, modulating synaptic transmission"/>
    <property type="evidence" value="ECO:0007669"/>
    <property type="project" value="TreeGrafter"/>
</dbReference>
<keyword evidence="10" id="KW-0418">Kinase</keyword>
<dbReference type="Proteomes" id="UP000694388">
    <property type="component" value="Unplaced"/>
</dbReference>
<dbReference type="GO" id="GO:0045202">
    <property type="term" value="C:synapse"/>
    <property type="evidence" value="ECO:0007669"/>
    <property type="project" value="GOC"/>
</dbReference>
<dbReference type="Pfam" id="PF07714">
    <property type="entry name" value="PK_Tyr_Ser-Thr"/>
    <property type="match status" value="1"/>
</dbReference>
<feature type="signal peptide" evidence="28">
    <location>
        <begin position="1"/>
        <end position="24"/>
    </location>
</feature>
<dbReference type="SMART" id="SM00219">
    <property type="entry name" value="TyrKc"/>
    <property type="match status" value="1"/>
</dbReference>
<sequence>MGPAGRTSCLRLVLGVVLLSTCDSSPGRSSHSCPQKCHCTTGKLTCEWRDMLQKFPGFEPSKAVHEIIIVNQADLTTMTARDLEPFPDVRNLTIAKCGVKSISENAFEKTKNLRFVNLSSNLLQTLSWKTFQQHHLESLWLTGNPWKCSCANRWLRDWQLSRRAELHNQTLECHIPGNLDRLVPMAEWDVVDCVKPTLLLKLNSPVFHEGDDAVITCTMTPFLNNSGALHLGNTSSHGNFEEHGNSLNLTIHNLTFSQNGKRMTCWAENEVGRGMSSQTLNVTYAPKILSFEEPQKYFMWCISFLVKGNPRPKLTWMFNGNIINESRFIKTTIHNLNATANDSLQGCLDIDLATHHDNGNYTLIASNDFGKSKRTLSAFFMNISGFPSLVTMKDSDNEKNAPSPDALRTKYGVYLAVTIAATVCVVLAAMIILINKYGRSKFSLKGASVVGGEEESASPLHHVAGSSGSVSSAEPGADAILIGMRRIPVIENPQYFSDTSEMDSNTPMFVPHIKRQDLTLKEELGEGAFGKVYLAECSTLDVNQKTSLVAAKTLKEPSETARRDFFREAELLTNLRHEHIVCFHGVCIEGEPLIMVFEYMRNGDLNKFLRLRGPDAVFMGDEAPVEARELSQAQMLYIGSQVASGVLYLASQHFVHRDLATRNCLVGEELVVKIGDFGMSRDVYSTDYYRVGGHTMLPIRWMPPESIMYRRFTAESDVWSLGVVLWEIFTYGKQPWYQLSNNEVIECICQGRVLERPRSCPLEVYDLMLGCWQREPQQRLNIAQIHSHLCSLAKVSPVYLDVLG</sequence>
<dbReference type="GO" id="GO:0010976">
    <property type="term" value="P:positive regulation of neuron projection development"/>
    <property type="evidence" value="ECO:0007669"/>
    <property type="project" value="TreeGrafter"/>
</dbReference>
<keyword evidence="9 23" id="KW-0547">Nucleotide-binding</keyword>
<feature type="binding site" evidence="23 25">
    <location>
        <position position="552"/>
    </location>
    <ligand>
        <name>ATP</name>
        <dbReference type="ChEBI" id="CHEBI:30616"/>
    </ligand>
</feature>
<dbReference type="PROSITE" id="PS00109">
    <property type="entry name" value="PROTEIN_KINASE_TYR"/>
    <property type="match status" value="1"/>
</dbReference>
<dbReference type="GO" id="GO:0007399">
    <property type="term" value="P:nervous system development"/>
    <property type="evidence" value="ECO:0007669"/>
    <property type="project" value="UniProtKB-KW"/>
</dbReference>
<dbReference type="InterPro" id="IPR017441">
    <property type="entry name" value="Protein_kinase_ATP_BS"/>
</dbReference>
<dbReference type="InterPro" id="IPR032675">
    <property type="entry name" value="LRR_dom_sf"/>
</dbReference>
<organism evidence="30 31">
    <name type="scientific">Eptatretus burgeri</name>
    <name type="common">Inshore hagfish</name>
    <dbReference type="NCBI Taxonomy" id="7764"/>
    <lineage>
        <taxon>Eukaryota</taxon>
        <taxon>Metazoa</taxon>
        <taxon>Chordata</taxon>
        <taxon>Craniata</taxon>
        <taxon>Vertebrata</taxon>
        <taxon>Cyclostomata</taxon>
        <taxon>Myxini</taxon>
        <taxon>Myxiniformes</taxon>
        <taxon>Myxinidae</taxon>
        <taxon>Eptatretinae</taxon>
        <taxon>Eptatretus</taxon>
    </lineage>
</organism>
<keyword evidence="11" id="KW-0221">Differentiation</keyword>
<dbReference type="CDD" id="cd05049">
    <property type="entry name" value="PTKc_Trk"/>
    <property type="match status" value="1"/>
</dbReference>
<evidence type="ECO:0000256" key="7">
    <source>
        <dbReference type="ARBA" id="ARBA00022729"/>
    </source>
</evidence>
<dbReference type="Ensembl" id="ENSEBUT00000021808.1">
    <property type="protein sequence ID" value="ENSEBUP00000021232.1"/>
    <property type="gene ID" value="ENSEBUG00000013122.1"/>
</dbReference>
<dbReference type="SUPFAM" id="SSF56112">
    <property type="entry name" value="Protein kinase-like (PK-like)"/>
    <property type="match status" value="1"/>
</dbReference>
<keyword evidence="8" id="KW-0677">Repeat</keyword>
<dbReference type="OMA" id="MTNMSLQ"/>
<feature type="domain" description="Protein kinase" evidence="29">
    <location>
        <begin position="518"/>
        <end position="789"/>
    </location>
</feature>
<keyword evidence="20" id="KW-0393">Immunoglobulin domain</keyword>
<evidence type="ECO:0000256" key="9">
    <source>
        <dbReference type="ARBA" id="ARBA00022741"/>
    </source>
</evidence>
<evidence type="ECO:0000313" key="31">
    <source>
        <dbReference type="Proteomes" id="UP000694388"/>
    </source>
</evidence>
<evidence type="ECO:0000256" key="15">
    <source>
        <dbReference type="ARBA" id="ARBA00023136"/>
    </source>
</evidence>
<dbReference type="InterPro" id="IPR000719">
    <property type="entry name" value="Prot_kinase_dom"/>
</dbReference>
<evidence type="ECO:0000313" key="30">
    <source>
        <dbReference type="Ensembl" id="ENSEBUP00000021232.1"/>
    </source>
</evidence>
<dbReference type="PANTHER" id="PTHR24416">
    <property type="entry name" value="TYROSINE-PROTEIN KINASE RECEPTOR"/>
    <property type="match status" value="1"/>
</dbReference>
<dbReference type="Pfam" id="PF07679">
    <property type="entry name" value="I-set"/>
    <property type="match status" value="1"/>
</dbReference>
<keyword evidence="16" id="KW-0829">Tyrosine-protein kinase</keyword>
<dbReference type="GO" id="GO:0005524">
    <property type="term" value="F:ATP binding"/>
    <property type="evidence" value="ECO:0007669"/>
    <property type="project" value="UniProtKB-UniRule"/>
</dbReference>
<evidence type="ECO:0000256" key="4">
    <source>
        <dbReference type="ARBA" id="ARBA00022614"/>
    </source>
</evidence>
<evidence type="ECO:0000256" key="14">
    <source>
        <dbReference type="ARBA" id="ARBA00022989"/>
    </source>
</evidence>
<evidence type="ECO:0000256" key="11">
    <source>
        <dbReference type="ARBA" id="ARBA00022782"/>
    </source>
</evidence>
<dbReference type="InterPro" id="IPR001611">
    <property type="entry name" value="Leu-rich_rpt"/>
</dbReference>
<dbReference type="InterPro" id="IPR008266">
    <property type="entry name" value="Tyr_kinase_AS"/>
</dbReference>
<evidence type="ECO:0000256" key="5">
    <source>
        <dbReference type="ARBA" id="ARBA00022679"/>
    </source>
</evidence>
<keyword evidence="15 27" id="KW-0472">Membrane</keyword>
<evidence type="ECO:0000256" key="18">
    <source>
        <dbReference type="ARBA" id="ARBA00023170"/>
    </source>
</evidence>
<evidence type="ECO:0000259" key="29">
    <source>
        <dbReference type="PROSITE" id="PS50011"/>
    </source>
</evidence>
<dbReference type="GO" id="GO:0051897">
    <property type="term" value="P:positive regulation of phosphatidylinositol 3-kinase/protein kinase B signal transduction"/>
    <property type="evidence" value="ECO:0007669"/>
    <property type="project" value="TreeGrafter"/>
</dbReference>
<dbReference type="InterPro" id="IPR050122">
    <property type="entry name" value="RTK"/>
</dbReference>
<dbReference type="Gene3D" id="2.60.40.10">
    <property type="entry name" value="Immunoglobulins"/>
    <property type="match status" value="2"/>
</dbReference>